<keyword evidence="2" id="KW-1185">Reference proteome</keyword>
<evidence type="ECO:0000313" key="1">
    <source>
        <dbReference type="EMBL" id="KAJ3521883.1"/>
    </source>
</evidence>
<organism evidence="1 2">
    <name type="scientific">Phlebia brevispora</name>
    <dbReference type="NCBI Taxonomy" id="194682"/>
    <lineage>
        <taxon>Eukaryota</taxon>
        <taxon>Fungi</taxon>
        <taxon>Dikarya</taxon>
        <taxon>Basidiomycota</taxon>
        <taxon>Agaricomycotina</taxon>
        <taxon>Agaricomycetes</taxon>
        <taxon>Polyporales</taxon>
        <taxon>Meruliaceae</taxon>
        <taxon>Phlebia</taxon>
    </lineage>
</organism>
<comment type="caution">
    <text evidence="1">The sequence shown here is derived from an EMBL/GenBank/DDBJ whole genome shotgun (WGS) entry which is preliminary data.</text>
</comment>
<name>A0ACC1RN45_9APHY</name>
<accession>A0ACC1RN45</accession>
<dbReference type="Proteomes" id="UP001148662">
    <property type="component" value="Unassembled WGS sequence"/>
</dbReference>
<sequence length="127" mass="13132">MTVISVRPKAPFREKRKKAATLGKGAVGIGAGSTVGLELPSVPASAALTYTHSETMAPVPQCPAVASAMKSKGMSYKDIADKMGKDESFVMGLCTGAFRPASNDFNALAAALEMKDAPPHDAAHLTI</sequence>
<proteinExistence type="predicted"/>
<dbReference type="EMBL" id="JANHOG010002586">
    <property type="protein sequence ID" value="KAJ3521883.1"/>
    <property type="molecule type" value="Genomic_DNA"/>
</dbReference>
<reference evidence="1" key="1">
    <citation type="submission" date="2022-07" db="EMBL/GenBank/DDBJ databases">
        <title>Genome Sequence of Phlebia brevispora.</title>
        <authorList>
            <person name="Buettner E."/>
        </authorList>
    </citation>
    <scope>NUCLEOTIDE SEQUENCE</scope>
    <source>
        <strain evidence="1">MPL23</strain>
    </source>
</reference>
<evidence type="ECO:0000313" key="2">
    <source>
        <dbReference type="Proteomes" id="UP001148662"/>
    </source>
</evidence>
<protein>
    <submittedName>
        <fullName evidence="1">Uncharacterized protein</fullName>
    </submittedName>
</protein>
<gene>
    <name evidence="1" type="ORF">NM688_g8956</name>
</gene>